<dbReference type="EMBL" id="GL876967">
    <property type="protein sequence ID" value="KLU84335.1"/>
    <property type="molecule type" value="Genomic_DNA"/>
</dbReference>
<dbReference type="AlphaFoldDB" id="A0A0C4DTV2"/>
<sequence>MELRYSPSTACDVIGAGCVIVMGLHGGANSREAFGWWETKERKQKKTRVAMHDRKKKVCPLFTFSPFRHTALPPHHPAGDAVHPSDVRPLQLLQSHTLFPRFKASTPPLFHAGARVTALPRYVGTSQGRRRSFL</sequence>
<reference evidence="1" key="3">
    <citation type="submission" date="2011-03" db="EMBL/GenBank/DDBJ databases">
        <title>Annotation of Magnaporthe poae ATCC 64411.</title>
        <authorList>
            <person name="Ma L.-J."/>
            <person name="Dead R."/>
            <person name="Young S.K."/>
            <person name="Zeng Q."/>
            <person name="Gargeya S."/>
            <person name="Fitzgerald M."/>
            <person name="Haas B."/>
            <person name="Abouelleil A."/>
            <person name="Alvarado L."/>
            <person name="Arachchi H.M."/>
            <person name="Berlin A."/>
            <person name="Brown A."/>
            <person name="Chapman S.B."/>
            <person name="Chen Z."/>
            <person name="Dunbar C."/>
            <person name="Freedman E."/>
            <person name="Gearin G."/>
            <person name="Gellesch M."/>
            <person name="Goldberg J."/>
            <person name="Griggs A."/>
            <person name="Gujja S."/>
            <person name="Heiman D."/>
            <person name="Howarth C."/>
            <person name="Larson L."/>
            <person name="Lui A."/>
            <person name="MacDonald P.J.P."/>
            <person name="Mehta T."/>
            <person name="Montmayeur A."/>
            <person name="Murphy C."/>
            <person name="Neiman D."/>
            <person name="Pearson M."/>
            <person name="Priest M."/>
            <person name="Roberts A."/>
            <person name="Saif S."/>
            <person name="Shea T."/>
            <person name="Shenoy N."/>
            <person name="Sisk P."/>
            <person name="Stolte C."/>
            <person name="Sykes S."/>
            <person name="Yandava C."/>
            <person name="Wortman J."/>
            <person name="Nusbaum C."/>
            <person name="Birren B."/>
        </authorList>
    </citation>
    <scope>NUCLEOTIDE SEQUENCE</scope>
    <source>
        <strain evidence="1">ATCC 64411</strain>
    </source>
</reference>
<reference evidence="2" key="5">
    <citation type="submission" date="2015-06" db="UniProtKB">
        <authorList>
            <consortium name="EnsemblFungi"/>
        </authorList>
    </citation>
    <scope>IDENTIFICATION</scope>
    <source>
        <strain evidence="2">ATCC 64411</strain>
    </source>
</reference>
<evidence type="ECO:0000313" key="2">
    <source>
        <dbReference type="EnsemblFungi" id="MAPG_03379T0"/>
    </source>
</evidence>
<name>A0A0C4DTV2_MAGP6</name>
<gene>
    <name evidence="1" type="ORF">MAPG_03379</name>
</gene>
<dbReference type="EnsemblFungi" id="MAPG_03379T0">
    <property type="protein sequence ID" value="MAPG_03379T0"/>
    <property type="gene ID" value="MAPG_03379"/>
</dbReference>
<evidence type="ECO:0000313" key="3">
    <source>
        <dbReference type="Proteomes" id="UP000011715"/>
    </source>
</evidence>
<reference evidence="1" key="1">
    <citation type="submission" date="2010-05" db="EMBL/GenBank/DDBJ databases">
        <title>The Genome Sequence of Magnaporthe poae strain ATCC 64411.</title>
        <authorList>
            <consortium name="The Broad Institute Genome Sequencing Platform"/>
            <consortium name="Broad Institute Genome Sequencing Center for Infectious Disease"/>
            <person name="Ma L.-J."/>
            <person name="Dead R."/>
            <person name="Young S."/>
            <person name="Zeng Q."/>
            <person name="Koehrsen M."/>
            <person name="Alvarado L."/>
            <person name="Berlin A."/>
            <person name="Chapman S.B."/>
            <person name="Chen Z."/>
            <person name="Freedman E."/>
            <person name="Gellesch M."/>
            <person name="Goldberg J."/>
            <person name="Griggs A."/>
            <person name="Gujja S."/>
            <person name="Heilman E.R."/>
            <person name="Heiman D."/>
            <person name="Hepburn T."/>
            <person name="Howarth C."/>
            <person name="Jen D."/>
            <person name="Larson L."/>
            <person name="Mehta T."/>
            <person name="Neiman D."/>
            <person name="Pearson M."/>
            <person name="Roberts A."/>
            <person name="Saif S."/>
            <person name="Shea T."/>
            <person name="Shenoy N."/>
            <person name="Sisk P."/>
            <person name="Stolte C."/>
            <person name="Sykes S."/>
            <person name="Walk T."/>
            <person name="White J."/>
            <person name="Yandava C."/>
            <person name="Haas B."/>
            <person name="Nusbaum C."/>
            <person name="Birren B."/>
        </authorList>
    </citation>
    <scope>NUCLEOTIDE SEQUENCE</scope>
    <source>
        <strain evidence="1">ATCC 64411</strain>
    </source>
</reference>
<reference evidence="3" key="2">
    <citation type="submission" date="2010-05" db="EMBL/GenBank/DDBJ databases">
        <title>The genome sequence of Magnaporthe poae strain ATCC 64411.</title>
        <authorList>
            <person name="Ma L.-J."/>
            <person name="Dead R."/>
            <person name="Young S."/>
            <person name="Zeng Q."/>
            <person name="Koehrsen M."/>
            <person name="Alvarado L."/>
            <person name="Berlin A."/>
            <person name="Chapman S.B."/>
            <person name="Chen Z."/>
            <person name="Freedman E."/>
            <person name="Gellesch M."/>
            <person name="Goldberg J."/>
            <person name="Griggs A."/>
            <person name="Gujja S."/>
            <person name="Heilman E.R."/>
            <person name="Heiman D."/>
            <person name="Hepburn T."/>
            <person name="Howarth C."/>
            <person name="Jen D."/>
            <person name="Larson L."/>
            <person name="Mehta T."/>
            <person name="Neiman D."/>
            <person name="Pearson M."/>
            <person name="Roberts A."/>
            <person name="Saif S."/>
            <person name="Shea T."/>
            <person name="Shenoy N."/>
            <person name="Sisk P."/>
            <person name="Stolte C."/>
            <person name="Sykes S."/>
            <person name="Walk T."/>
            <person name="White J."/>
            <person name="Yandava C."/>
            <person name="Haas B."/>
            <person name="Nusbaum C."/>
            <person name="Birren B."/>
        </authorList>
    </citation>
    <scope>NUCLEOTIDE SEQUENCE [LARGE SCALE GENOMIC DNA]</scope>
    <source>
        <strain evidence="3">ATCC 64411 / 73-15</strain>
    </source>
</reference>
<dbReference type="Proteomes" id="UP000011715">
    <property type="component" value="Unassembled WGS sequence"/>
</dbReference>
<dbReference type="EMBL" id="ADBL01000812">
    <property type="status" value="NOT_ANNOTATED_CDS"/>
    <property type="molecule type" value="Genomic_DNA"/>
</dbReference>
<keyword evidence="3" id="KW-1185">Reference proteome</keyword>
<accession>A0A0C4DTV2</accession>
<protein>
    <submittedName>
        <fullName evidence="1 2">Uncharacterized protein</fullName>
    </submittedName>
</protein>
<reference evidence="2" key="4">
    <citation type="journal article" date="2015" name="G3 (Bethesda)">
        <title>Genome sequences of three phytopathogenic species of the Magnaporthaceae family of fungi.</title>
        <authorList>
            <person name="Okagaki L.H."/>
            <person name="Nunes C.C."/>
            <person name="Sailsbery J."/>
            <person name="Clay B."/>
            <person name="Brown D."/>
            <person name="John T."/>
            <person name="Oh Y."/>
            <person name="Young N."/>
            <person name="Fitzgerald M."/>
            <person name="Haas B.J."/>
            <person name="Zeng Q."/>
            <person name="Young S."/>
            <person name="Adiconis X."/>
            <person name="Fan L."/>
            <person name="Levin J.Z."/>
            <person name="Mitchell T.K."/>
            <person name="Okubara P.A."/>
            <person name="Farman M.L."/>
            <person name="Kohn L.M."/>
            <person name="Birren B."/>
            <person name="Ma L.-J."/>
            <person name="Dean R.A."/>
        </authorList>
    </citation>
    <scope>NUCLEOTIDE SEQUENCE</scope>
    <source>
        <strain evidence="2">ATCC 64411 / 73-15</strain>
    </source>
</reference>
<proteinExistence type="predicted"/>
<evidence type="ECO:0000313" key="1">
    <source>
        <dbReference type="EMBL" id="KLU84335.1"/>
    </source>
</evidence>
<organism evidence="2 3">
    <name type="scientific">Magnaporthiopsis poae (strain ATCC 64411 / 73-15)</name>
    <name type="common">Kentucky bluegrass fungus</name>
    <name type="synonym">Magnaporthe poae</name>
    <dbReference type="NCBI Taxonomy" id="644358"/>
    <lineage>
        <taxon>Eukaryota</taxon>
        <taxon>Fungi</taxon>
        <taxon>Dikarya</taxon>
        <taxon>Ascomycota</taxon>
        <taxon>Pezizomycotina</taxon>
        <taxon>Sordariomycetes</taxon>
        <taxon>Sordariomycetidae</taxon>
        <taxon>Magnaporthales</taxon>
        <taxon>Magnaporthaceae</taxon>
        <taxon>Magnaporthiopsis</taxon>
    </lineage>
</organism>
<dbReference type="VEuPathDB" id="FungiDB:MAPG_03379"/>